<feature type="domain" description="P2X purinoreceptor 7 intracellular" evidence="1">
    <location>
        <begin position="66"/>
        <end position="132"/>
    </location>
</feature>
<protein>
    <recommendedName>
        <fullName evidence="1">P2X purinoreceptor 7 intracellular domain-containing protein</fullName>
    </recommendedName>
</protein>
<organism evidence="2 3">
    <name type="scientific">Porites evermanni</name>
    <dbReference type="NCBI Taxonomy" id="104178"/>
    <lineage>
        <taxon>Eukaryota</taxon>
        <taxon>Metazoa</taxon>
        <taxon>Cnidaria</taxon>
        <taxon>Anthozoa</taxon>
        <taxon>Hexacorallia</taxon>
        <taxon>Scleractinia</taxon>
        <taxon>Fungiina</taxon>
        <taxon>Poritidae</taxon>
        <taxon>Porites</taxon>
    </lineage>
</organism>
<dbReference type="EMBL" id="CALNXI010002428">
    <property type="protein sequence ID" value="CAH3187552.1"/>
    <property type="molecule type" value="Genomic_DNA"/>
</dbReference>
<dbReference type="InterPro" id="IPR046815">
    <property type="entry name" value="P2RX7_C"/>
</dbReference>
<proteinExistence type="predicted"/>
<comment type="caution">
    <text evidence="2">The sequence shown here is derived from an EMBL/GenBank/DDBJ whole genome shotgun (WGS) entry which is preliminary data.</text>
</comment>
<accession>A0ABN8S749</accession>
<evidence type="ECO:0000313" key="2">
    <source>
        <dbReference type="EMBL" id="CAH3187552.1"/>
    </source>
</evidence>
<keyword evidence="3" id="KW-1185">Reference proteome</keyword>
<reference evidence="2 3" key="1">
    <citation type="submission" date="2022-05" db="EMBL/GenBank/DDBJ databases">
        <authorList>
            <consortium name="Genoscope - CEA"/>
            <person name="William W."/>
        </authorList>
    </citation>
    <scope>NUCLEOTIDE SEQUENCE [LARGE SCALE GENOMIC DNA]</scope>
</reference>
<dbReference type="Proteomes" id="UP001159427">
    <property type="component" value="Unassembled WGS sequence"/>
</dbReference>
<evidence type="ECO:0000313" key="3">
    <source>
        <dbReference type="Proteomes" id="UP001159427"/>
    </source>
</evidence>
<name>A0ABN8S749_9CNID</name>
<gene>
    <name evidence="2" type="ORF">PEVE_00017741</name>
</gene>
<sequence>MEPNEEHPFWFHRSALRSSFKMNVVLYNLQDFINTLDSLTIKKLCIRSLRWGIGSLDYIDSLLIMENNDKDNDNNEIDIAEAHSPATEASIAITPPLQPIPLQEQGPHPEWCVCGNCRNMPLEVEKVCCRKKTVMQKNQDLKNLFGPSLS</sequence>
<evidence type="ECO:0000259" key="1">
    <source>
        <dbReference type="Pfam" id="PF20478"/>
    </source>
</evidence>
<dbReference type="Pfam" id="PF20478">
    <property type="entry name" value="P2RX7_C"/>
    <property type="match status" value="1"/>
</dbReference>